<feature type="transmembrane region" description="Helical" evidence="1">
    <location>
        <begin position="254"/>
        <end position="275"/>
    </location>
</feature>
<organism evidence="2 3">
    <name type="scientific">[Bacteroides] pectinophilus ATCC 43243</name>
    <dbReference type="NCBI Taxonomy" id="483218"/>
    <lineage>
        <taxon>Bacteria</taxon>
        <taxon>Bacillati</taxon>
        <taxon>Bacillota</taxon>
        <taxon>Clostridia</taxon>
        <taxon>Eubacteriales</taxon>
    </lineage>
</organism>
<sequence length="289" mass="30906">MSAYMIQDLHLSADLACPEVWAEMEENMEKNKKYIPLIVGAVVTIAGIIADVITYEAGNYKNAPYAYSLIATFAGITIIIAGLITAFKKEQSRNITNTTVLAQAALCAALSYVGCTYFKIQIPVAGTEGTMFHFGNVFCVLAALLIGGFWGGMAGAVGMSISDILSGIYITTAPKTFVLKLCIGLITGFVAHKLFRISKPNDKGHGYTVAATVVSATAGMIFNIIAEPFVGYFYKTYLYGLPQDLAKTLAKINGLTTTVNAVVAVVAASIIYLALRPVMRKAGLLREID</sequence>
<keyword evidence="1" id="KW-0472">Membrane</keyword>
<gene>
    <name evidence="2" type="ORF">BACPEC_01644</name>
</gene>
<protein>
    <recommendedName>
        <fullName evidence="4">ECF transporter S component</fullName>
    </recommendedName>
</protein>
<dbReference type="Pfam" id="PF07155">
    <property type="entry name" value="ECF-ribofla_trS"/>
    <property type="match status" value="1"/>
</dbReference>
<evidence type="ECO:0008006" key="4">
    <source>
        <dbReference type="Google" id="ProtNLM"/>
    </source>
</evidence>
<dbReference type="AlphaFoldDB" id="B7ARG0"/>
<keyword evidence="1" id="KW-1133">Transmembrane helix</keyword>
<feature type="transmembrane region" description="Helical" evidence="1">
    <location>
        <begin position="34"/>
        <end position="53"/>
    </location>
</feature>
<dbReference type="STRING" id="483218.BACPEC_01644"/>
<feature type="transmembrane region" description="Helical" evidence="1">
    <location>
        <begin position="207"/>
        <end position="234"/>
    </location>
</feature>
<comment type="caution">
    <text evidence="2">The sequence shown here is derived from an EMBL/GenBank/DDBJ whole genome shotgun (WGS) entry which is preliminary data.</text>
</comment>
<name>B7ARG0_9FIRM</name>
<evidence type="ECO:0000313" key="2">
    <source>
        <dbReference type="EMBL" id="EEC57156.1"/>
    </source>
</evidence>
<feature type="transmembrane region" description="Helical" evidence="1">
    <location>
        <begin position="132"/>
        <end position="157"/>
    </location>
</feature>
<evidence type="ECO:0000256" key="1">
    <source>
        <dbReference type="SAM" id="Phobius"/>
    </source>
</evidence>
<keyword evidence="3" id="KW-1185">Reference proteome</keyword>
<dbReference type="HOGENOM" id="CLU_084705_2_0_9"/>
<feature type="transmembrane region" description="Helical" evidence="1">
    <location>
        <begin position="177"/>
        <end position="195"/>
    </location>
</feature>
<dbReference type="Gene3D" id="1.10.1760.20">
    <property type="match status" value="1"/>
</dbReference>
<dbReference type="GO" id="GO:0016020">
    <property type="term" value="C:membrane"/>
    <property type="evidence" value="ECO:0007669"/>
    <property type="project" value="InterPro"/>
</dbReference>
<evidence type="ECO:0000313" key="3">
    <source>
        <dbReference type="Proteomes" id="UP000003136"/>
    </source>
</evidence>
<keyword evidence="1" id="KW-0812">Transmembrane</keyword>
<proteinExistence type="predicted"/>
<accession>B7ARG0</accession>
<dbReference type="eggNOG" id="COG4720">
    <property type="taxonomic scope" value="Bacteria"/>
</dbReference>
<dbReference type="Proteomes" id="UP000003136">
    <property type="component" value="Unassembled WGS sequence"/>
</dbReference>
<reference evidence="2 3" key="1">
    <citation type="submission" date="2008-11" db="EMBL/GenBank/DDBJ databases">
        <title>Draft genome sequence of Bacteroides pectinophilus (ATCC 43243).</title>
        <authorList>
            <person name="Sudarsanam P."/>
            <person name="Ley R."/>
            <person name="Guruge J."/>
            <person name="Turnbaugh P.J."/>
            <person name="Mahowald M."/>
            <person name="Liep D."/>
            <person name="Gordon J."/>
        </authorList>
    </citation>
    <scope>NUCLEOTIDE SEQUENCE [LARGE SCALE GENOMIC DNA]</scope>
    <source>
        <strain evidence="2 3">ATCC 43243</strain>
    </source>
</reference>
<dbReference type="InterPro" id="IPR009825">
    <property type="entry name" value="ECF_substrate-spec-like"/>
</dbReference>
<feature type="transmembrane region" description="Helical" evidence="1">
    <location>
        <begin position="65"/>
        <end position="87"/>
    </location>
</feature>
<dbReference type="EMBL" id="ABVQ01000036">
    <property type="protein sequence ID" value="EEC57156.1"/>
    <property type="molecule type" value="Genomic_DNA"/>
</dbReference>
<reference evidence="2 3" key="2">
    <citation type="submission" date="2008-11" db="EMBL/GenBank/DDBJ databases">
        <authorList>
            <person name="Fulton L."/>
            <person name="Clifton S."/>
            <person name="Fulton B."/>
            <person name="Xu J."/>
            <person name="Minx P."/>
            <person name="Pepin K.H."/>
            <person name="Johnson M."/>
            <person name="Bhonagiri V."/>
            <person name="Nash W.E."/>
            <person name="Mardis E.R."/>
            <person name="Wilson R.K."/>
        </authorList>
    </citation>
    <scope>NUCLEOTIDE SEQUENCE [LARGE SCALE GENOMIC DNA]</scope>
    <source>
        <strain evidence="2 3">ATCC 43243</strain>
    </source>
</reference>